<reference evidence="11" key="1">
    <citation type="submission" date="2021-02" db="EMBL/GenBank/DDBJ databases">
        <title>Neisseriaceae sp. 26B isolated from the cloaca of a Common Toad-headed Turtle (Mesoclemmys nasuta).</title>
        <authorList>
            <person name="Spergser J."/>
            <person name="Busse H.-J."/>
        </authorList>
    </citation>
    <scope>NUCLEOTIDE SEQUENCE</scope>
    <source>
        <strain evidence="11">26B</strain>
    </source>
</reference>
<keyword evidence="3 8" id="KW-0812">Transmembrane</keyword>
<dbReference type="Proteomes" id="UP000653156">
    <property type="component" value="Chromosome"/>
</dbReference>
<keyword evidence="6 8" id="KW-1133">Transmembrane helix</keyword>
<feature type="transmembrane region" description="Helical" evidence="8">
    <location>
        <begin position="139"/>
        <end position="159"/>
    </location>
</feature>
<dbReference type="PROSITE" id="PS50893">
    <property type="entry name" value="ABC_TRANSPORTER_2"/>
    <property type="match status" value="1"/>
</dbReference>
<feature type="transmembrane region" description="Helical" evidence="8">
    <location>
        <begin position="58"/>
        <end position="78"/>
    </location>
</feature>
<dbReference type="InterPro" id="IPR003439">
    <property type="entry name" value="ABC_transporter-like_ATP-bd"/>
</dbReference>
<dbReference type="GO" id="GO:0140359">
    <property type="term" value="F:ABC-type transporter activity"/>
    <property type="evidence" value="ECO:0007669"/>
    <property type="project" value="InterPro"/>
</dbReference>
<evidence type="ECO:0000256" key="1">
    <source>
        <dbReference type="ARBA" id="ARBA00004651"/>
    </source>
</evidence>
<dbReference type="AlphaFoldDB" id="A0A892ZKN7"/>
<dbReference type="InterPro" id="IPR003593">
    <property type="entry name" value="AAA+_ATPase"/>
</dbReference>
<feature type="domain" description="ABC transmembrane type-1" evidence="10">
    <location>
        <begin position="26"/>
        <end position="306"/>
    </location>
</feature>
<accession>A0A892ZKN7</accession>
<dbReference type="GO" id="GO:0034040">
    <property type="term" value="F:ATPase-coupled lipid transmembrane transporter activity"/>
    <property type="evidence" value="ECO:0007669"/>
    <property type="project" value="TreeGrafter"/>
</dbReference>
<dbReference type="SUPFAM" id="SSF52540">
    <property type="entry name" value="P-loop containing nucleoside triphosphate hydrolases"/>
    <property type="match status" value="1"/>
</dbReference>
<protein>
    <submittedName>
        <fullName evidence="11">ATP-binding cassette domain-containing protein</fullName>
    </submittedName>
</protein>
<dbReference type="GO" id="GO:0005886">
    <property type="term" value="C:plasma membrane"/>
    <property type="evidence" value="ECO:0007669"/>
    <property type="project" value="UniProtKB-SubCell"/>
</dbReference>
<dbReference type="PROSITE" id="PS50929">
    <property type="entry name" value="ABC_TM1F"/>
    <property type="match status" value="1"/>
</dbReference>
<evidence type="ECO:0000259" key="10">
    <source>
        <dbReference type="PROSITE" id="PS50929"/>
    </source>
</evidence>
<dbReference type="Gene3D" id="3.40.50.300">
    <property type="entry name" value="P-loop containing nucleotide triphosphate hydrolases"/>
    <property type="match status" value="1"/>
</dbReference>
<dbReference type="InterPro" id="IPR017871">
    <property type="entry name" value="ABC_transporter-like_CS"/>
</dbReference>
<sequence length="547" mass="59922">MSQPHTPLNLRHLAASRRGMWALAWLLGMLTLLATVGLLALSGWFISAAALAGMLSLASAYTFNYFGPAAIIRLFAIVRTAGRYGERLASHHAALGLLADLRNRLFANLAAASAHSASIRQMHRLTSDIDLLNEYPLRLLLPWLWAQMLLALFALLLWLVSPILLVWLLPPLLAAAVLLPLWAAARGVRLAAAQTAQAESRRQALLQPLTALTALLQWQQWPRFQAAFTDADGAYATLWQRQQNQTAQTVLWQQLCLALAAAVLLWQGAVAVEQGHISVPLLLALLLALFGLVEVMLPLGMQMMAYGFSRAACQRLNDLSCENAATMANGIQPLPAQLHLQAQQLCAKQTGALNGAENINFDVRNGEVLWIRGASGAGKSTLLQVLAGELLPQNGKLLLNGQPLQHWQWQGQIGYLAQNVDIFDLTLAQNLRLGKADASDEELWAALDKVALADWARAQPQGLHTTLGEYGAAVSGGQARRIALARLLLRPYRILLLDEPFAGVGDDYYGKIEENLVNFHFNGILVVVSHYAFGFLRENHKLLRYSI</sequence>
<evidence type="ECO:0000259" key="9">
    <source>
        <dbReference type="PROSITE" id="PS50893"/>
    </source>
</evidence>
<evidence type="ECO:0000256" key="8">
    <source>
        <dbReference type="SAM" id="Phobius"/>
    </source>
</evidence>
<dbReference type="InterPro" id="IPR036640">
    <property type="entry name" value="ABC1_TM_sf"/>
</dbReference>
<dbReference type="InterPro" id="IPR011527">
    <property type="entry name" value="ABC1_TM_dom"/>
</dbReference>
<evidence type="ECO:0000256" key="5">
    <source>
        <dbReference type="ARBA" id="ARBA00022840"/>
    </source>
</evidence>
<dbReference type="RefSeq" id="WP_230340275.1">
    <property type="nucleotide sequence ID" value="NZ_CP069798.1"/>
</dbReference>
<dbReference type="PANTHER" id="PTHR24221:SF653">
    <property type="entry name" value="TRANSPORT ATP-BINDING PROTEIN CYDC"/>
    <property type="match status" value="1"/>
</dbReference>
<gene>
    <name evidence="11" type="ORF">JQU52_06290</name>
</gene>
<keyword evidence="2" id="KW-1003">Cell membrane</keyword>
<dbReference type="SMART" id="SM00382">
    <property type="entry name" value="AAA"/>
    <property type="match status" value="1"/>
</dbReference>
<feature type="transmembrane region" description="Helical" evidence="8">
    <location>
        <begin position="21"/>
        <end position="46"/>
    </location>
</feature>
<dbReference type="PROSITE" id="PS00211">
    <property type="entry name" value="ABC_TRANSPORTER_1"/>
    <property type="match status" value="1"/>
</dbReference>
<feature type="transmembrane region" description="Helical" evidence="8">
    <location>
        <begin position="165"/>
        <end position="185"/>
    </location>
</feature>
<evidence type="ECO:0000313" key="12">
    <source>
        <dbReference type="Proteomes" id="UP000653156"/>
    </source>
</evidence>
<dbReference type="InterPro" id="IPR027417">
    <property type="entry name" value="P-loop_NTPase"/>
</dbReference>
<organism evidence="11 12">
    <name type="scientific">Paralysiella testudinis</name>
    <dbReference type="NCBI Taxonomy" id="2809020"/>
    <lineage>
        <taxon>Bacteria</taxon>
        <taxon>Pseudomonadati</taxon>
        <taxon>Pseudomonadota</taxon>
        <taxon>Betaproteobacteria</taxon>
        <taxon>Neisseriales</taxon>
        <taxon>Neisseriaceae</taxon>
        <taxon>Paralysiella</taxon>
    </lineage>
</organism>
<keyword evidence="12" id="KW-1185">Reference proteome</keyword>
<evidence type="ECO:0000256" key="3">
    <source>
        <dbReference type="ARBA" id="ARBA00022692"/>
    </source>
</evidence>
<proteinExistence type="predicted"/>
<name>A0A892ZKN7_9NEIS</name>
<dbReference type="Pfam" id="PF00005">
    <property type="entry name" value="ABC_tran"/>
    <property type="match status" value="1"/>
</dbReference>
<dbReference type="EMBL" id="CP069798">
    <property type="protein sequence ID" value="QRQ82978.1"/>
    <property type="molecule type" value="Genomic_DNA"/>
</dbReference>
<evidence type="ECO:0000256" key="4">
    <source>
        <dbReference type="ARBA" id="ARBA00022741"/>
    </source>
</evidence>
<evidence type="ECO:0000313" key="11">
    <source>
        <dbReference type="EMBL" id="QRQ82978.1"/>
    </source>
</evidence>
<dbReference type="SUPFAM" id="SSF90123">
    <property type="entry name" value="ABC transporter transmembrane region"/>
    <property type="match status" value="1"/>
</dbReference>
<keyword evidence="4" id="KW-0547">Nucleotide-binding</keyword>
<dbReference type="KEGG" id="ptes:JQU52_06290"/>
<feature type="transmembrane region" description="Helical" evidence="8">
    <location>
        <begin position="281"/>
        <end position="300"/>
    </location>
</feature>
<feature type="transmembrane region" description="Helical" evidence="8">
    <location>
        <begin position="250"/>
        <end position="269"/>
    </location>
</feature>
<evidence type="ECO:0000256" key="7">
    <source>
        <dbReference type="ARBA" id="ARBA00023136"/>
    </source>
</evidence>
<evidence type="ECO:0000256" key="2">
    <source>
        <dbReference type="ARBA" id="ARBA00022475"/>
    </source>
</evidence>
<dbReference type="Gene3D" id="1.20.1560.10">
    <property type="entry name" value="ABC transporter type 1, transmembrane domain"/>
    <property type="match status" value="1"/>
</dbReference>
<dbReference type="PANTHER" id="PTHR24221">
    <property type="entry name" value="ATP-BINDING CASSETTE SUB-FAMILY B"/>
    <property type="match status" value="1"/>
</dbReference>
<dbReference type="GO" id="GO:0016887">
    <property type="term" value="F:ATP hydrolysis activity"/>
    <property type="evidence" value="ECO:0007669"/>
    <property type="project" value="InterPro"/>
</dbReference>
<comment type="subcellular location">
    <subcellularLocation>
        <location evidence="1">Cell membrane</location>
        <topology evidence="1">Multi-pass membrane protein</topology>
    </subcellularLocation>
</comment>
<keyword evidence="5 11" id="KW-0067">ATP-binding</keyword>
<feature type="domain" description="ABC transporter" evidence="9">
    <location>
        <begin position="340"/>
        <end position="547"/>
    </location>
</feature>
<dbReference type="InterPro" id="IPR039421">
    <property type="entry name" value="Type_1_exporter"/>
</dbReference>
<keyword evidence="7 8" id="KW-0472">Membrane</keyword>
<evidence type="ECO:0000256" key="6">
    <source>
        <dbReference type="ARBA" id="ARBA00022989"/>
    </source>
</evidence>
<dbReference type="GO" id="GO:0005524">
    <property type="term" value="F:ATP binding"/>
    <property type="evidence" value="ECO:0007669"/>
    <property type="project" value="UniProtKB-KW"/>
</dbReference>